<gene>
    <name evidence="1" type="ORF">FA95DRAFT_595614</name>
</gene>
<organism evidence="1 2">
    <name type="scientific">Auriscalpium vulgare</name>
    <dbReference type="NCBI Taxonomy" id="40419"/>
    <lineage>
        <taxon>Eukaryota</taxon>
        <taxon>Fungi</taxon>
        <taxon>Dikarya</taxon>
        <taxon>Basidiomycota</taxon>
        <taxon>Agaricomycotina</taxon>
        <taxon>Agaricomycetes</taxon>
        <taxon>Russulales</taxon>
        <taxon>Auriscalpiaceae</taxon>
        <taxon>Auriscalpium</taxon>
    </lineage>
</organism>
<dbReference type="EMBL" id="MU275861">
    <property type="protein sequence ID" value="KAI0050479.1"/>
    <property type="molecule type" value="Genomic_DNA"/>
</dbReference>
<evidence type="ECO:0000313" key="2">
    <source>
        <dbReference type="Proteomes" id="UP000814033"/>
    </source>
</evidence>
<comment type="caution">
    <text evidence="1">The sequence shown here is derived from an EMBL/GenBank/DDBJ whole genome shotgun (WGS) entry which is preliminary data.</text>
</comment>
<sequence length="192" mass="21100">MTSNNSADPSRTGGPEDPLLPIAATGWGCTPSPNGPLRLTRSPLFWATYALVALHMFNLPNGTEALRAHENWVLSELFCAALVLAALTNSARRRWAKHPGAWLPAVVGVELLGLQVVMGGTALGMLHYPPPWPSDLRKLILPMLPWVLTMVEKIYFSTWLWNQPGPVLKLIYAPSALLMDVARTGKARFLRL</sequence>
<accession>A0ACB8S1X2</accession>
<reference evidence="1" key="1">
    <citation type="submission" date="2021-02" db="EMBL/GenBank/DDBJ databases">
        <authorList>
            <consortium name="DOE Joint Genome Institute"/>
            <person name="Ahrendt S."/>
            <person name="Looney B.P."/>
            <person name="Miyauchi S."/>
            <person name="Morin E."/>
            <person name="Drula E."/>
            <person name="Courty P.E."/>
            <person name="Chicoki N."/>
            <person name="Fauchery L."/>
            <person name="Kohler A."/>
            <person name="Kuo A."/>
            <person name="Labutti K."/>
            <person name="Pangilinan J."/>
            <person name="Lipzen A."/>
            <person name="Riley R."/>
            <person name="Andreopoulos W."/>
            <person name="He G."/>
            <person name="Johnson J."/>
            <person name="Barry K.W."/>
            <person name="Grigoriev I.V."/>
            <person name="Nagy L."/>
            <person name="Hibbett D."/>
            <person name="Henrissat B."/>
            <person name="Matheny P.B."/>
            <person name="Labbe J."/>
            <person name="Martin F."/>
        </authorList>
    </citation>
    <scope>NUCLEOTIDE SEQUENCE</scope>
    <source>
        <strain evidence="1">FP105234-sp</strain>
    </source>
</reference>
<dbReference type="Proteomes" id="UP000814033">
    <property type="component" value="Unassembled WGS sequence"/>
</dbReference>
<evidence type="ECO:0000313" key="1">
    <source>
        <dbReference type="EMBL" id="KAI0050479.1"/>
    </source>
</evidence>
<proteinExistence type="predicted"/>
<keyword evidence="2" id="KW-1185">Reference proteome</keyword>
<protein>
    <submittedName>
        <fullName evidence="1">Uncharacterized protein</fullName>
    </submittedName>
</protein>
<name>A0ACB8S1X2_9AGAM</name>
<reference evidence="1" key="2">
    <citation type="journal article" date="2022" name="New Phytol.">
        <title>Evolutionary transition to the ectomycorrhizal habit in the genomes of a hyperdiverse lineage of mushroom-forming fungi.</title>
        <authorList>
            <person name="Looney B."/>
            <person name="Miyauchi S."/>
            <person name="Morin E."/>
            <person name="Drula E."/>
            <person name="Courty P.E."/>
            <person name="Kohler A."/>
            <person name="Kuo A."/>
            <person name="LaButti K."/>
            <person name="Pangilinan J."/>
            <person name="Lipzen A."/>
            <person name="Riley R."/>
            <person name="Andreopoulos W."/>
            <person name="He G."/>
            <person name="Johnson J."/>
            <person name="Nolan M."/>
            <person name="Tritt A."/>
            <person name="Barry K.W."/>
            <person name="Grigoriev I.V."/>
            <person name="Nagy L.G."/>
            <person name="Hibbett D."/>
            <person name="Henrissat B."/>
            <person name="Matheny P.B."/>
            <person name="Labbe J."/>
            <person name="Martin F.M."/>
        </authorList>
    </citation>
    <scope>NUCLEOTIDE SEQUENCE</scope>
    <source>
        <strain evidence="1">FP105234-sp</strain>
    </source>
</reference>